<accession>A0A2A5T3Z6</accession>
<evidence type="ECO:0000313" key="2">
    <source>
        <dbReference type="Proteomes" id="UP000219020"/>
    </source>
</evidence>
<evidence type="ECO:0000313" key="1">
    <source>
        <dbReference type="EMBL" id="PCS22895.1"/>
    </source>
</evidence>
<reference evidence="2" key="1">
    <citation type="submission" date="2017-04" db="EMBL/GenBank/DDBJ databases">
        <title>Genome evolution of the luminous symbionts of deep sea anglerfish.</title>
        <authorList>
            <person name="Hendry T.A."/>
        </authorList>
    </citation>
    <scope>NUCLEOTIDE SEQUENCE [LARGE SCALE GENOMIC DNA]</scope>
</reference>
<dbReference type="Proteomes" id="UP000219020">
    <property type="component" value="Unassembled WGS sequence"/>
</dbReference>
<sequence>MDDNLCLLVVIGVDDTCRKEMLAVVDGYRESEVSWFRVLSQLTSQDISIAPERAIGDGALCFWNAVTKHCPTPASSVLLGTQNSQCIKQSSKICSTKNEKTLHDIWIMETQQEAQKAFGQFKTR</sequence>
<gene>
    <name evidence="1" type="ORF">BTN49_1452</name>
</gene>
<comment type="caution">
    <text evidence="1">The sequence shown here is derived from an EMBL/GenBank/DDBJ whole genome shotgun (WGS) entry which is preliminary data.</text>
</comment>
<protein>
    <recommendedName>
        <fullName evidence="3">Mutator family transposase</fullName>
    </recommendedName>
</protein>
<name>A0A2A5T3Z6_9GAMM</name>
<organism evidence="1 2">
    <name type="scientific">Candidatus Enterovibrio escicola</name>
    <dbReference type="NCBI Taxonomy" id="1927127"/>
    <lineage>
        <taxon>Bacteria</taxon>
        <taxon>Pseudomonadati</taxon>
        <taxon>Pseudomonadota</taxon>
        <taxon>Gammaproteobacteria</taxon>
        <taxon>Vibrionales</taxon>
        <taxon>Vibrionaceae</taxon>
        <taxon>Enterovibrio</taxon>
    </lineage>
</organism>
<evidence type="ECO:0008006" key="3">
    <source>
        <dbReference type="Google" id="ProtNLM"/>
    </source>
</evidence>
<keyword evidence="2" id="KW-1185">Reference proteome</keyword>
<proteinExistence type="predicted"/>
<dbReference type="EMBL" id="NBYY01000013">
    <property type="protein sequence ID" value="PCS22895.1"/>
    <property type="molecule type" value="Genomic_DNA"/>
</dbReference>
<dbReference type="AlphaFoldDB" id="A0A2A5T3Z6"/>